<feature type="region of interest" description="Disordered" evidence="1">
    <location>
        <begin position="299"/>
        <end position="348"/>
    </location>
</feature>
<dbReference type="PROSITE" id="PS50191">
    <property type="entry name" value="CRAL_TRIO"/>
    <property type="match status" value="1"/>
</dbReference>
<sequence>MSAQPTHDEILKTFRQELFEEGILHEGDTLGTDDETLLRFLRARKFNLAQSKTMITNAQEWRRTFKGIGIDKLYSDIDPFDYPEREAVFDCWPLWFHKTDKKGRPLNIHTLSGVDFPKLYKTCTPERHWDSVIVNAECLTREVLPASSRQAGRNVGTVFVIVDLKDFSLGKFWQMKTLARNSFQISQDFFPETMGQLAIVNAPSSFAFIWSVIKGWLSKETAEKVDILGSDYKKVLLELVDADDLPSTLGGNCRCEGGCHLSSVGPWLDGRVGWGPKSKTRSGTTAQDVSVISDQHLEIPKGLTNATREEEQVPTDGYSNPAKANGNDAQEDDPSRAEHRLQQEAIEPEAEVVVAAAVTAQA</sequence>
<name>A0AAD7CYV3_MYCRO</name>
<protein>
    <submittedName>
        <fullName evidence="3">CRAL-TRIO domain-containing protein</fullName>
    </submittedName>
</protein>
<evidence type="ECO:0000313" key="3">
    <source>
        <dbReference type="EMBL" id="KAJ7670224.1"/>
    </source>
</evidence>
<dbReference type="Gene3D" id="3.40.525.10">
    <property type="entry name" value="CRAL-TRIO lipid binding domain"/>
    <property type="match status" value="1"/>
</dbReference>
<dbReference type="InterPro" id="IPR036865">
    <property type="entry name" value="CRAL-TRIO_dom_sf"/>
</dbReference>
<accession>A0AAD7CYV3</accession>
<reference evidence="3" key="1">
    <citation type="submission" date="2023-03" db="EMBL/GenBank/DDBJ databases">
        <title>Massive genome expansion in bonnet fungi (Mycena s.s.) driven by repeated elements and novel gene families across ecological guilds.</title>
        <authorList>
            <consortium name="Lawrence Berkeley National Laboratory"/>
            <person name="Harder C.B."/>
            <person name="Miyauchi S."/>
            <person name="Viragh M."/>
            <person name="Kuo A."/>
            <person name="Thoen E."/>
            <person name="Andreopoulos B."/>
            <person name="Lu D."/>
            <person name="Skrede I."/>
            <person name="Drula E."/>
            <person name="Henrissat B."/>
            <person name="Morin E."/>
            <person name="Kohler A."/>
            <person name="Barry K."/>
            <person name="LaButti K."/>
            <person name="Morin E."/>
            <person name="Salamov A."/>
            <person name="Lipzen A."/>
            <person name="Mereny Z."/>
            <person name="Hegedus B."/>
            <person name="Baldrian P."/>
            <person name="Stursova M."/>
            <person name="Weitz H."/>
            <person name="Taylor A."/>
            <person name="Grigoriev I.V."/>
            <person name="Nagy L.G."/>
            <person name="Martin F."/>
            <person name="Kauserud H."/>
        </authorList>
    </citation>
    <scope>NUCLEOTIDE SEQUENCE</scope>
    <source>
        <strain evidence="3">CBHHK067</strain>
    </source>
</reference>
<gene>
    <name evidence="3" type="ORF">B0H17DRAFT_1086097</name>
</gene>
<dbReference type="PANTHER" id="PTHR45657:SF1">
    <property type="entry name" value="CRAL-TRIO DOMAIN-CONTAINING PROTEIN YKL091C-RELATED"/>
    <property type="match status" value="1"/>
</dbReference>
<comment type="caution">
    <text evidence="3">The sequence shown here is derived from an EMBL/GenBank/DDBJ whole genome shotgun (WGS) entry which is preliminary data.</text>
</comment>
<evidence type="ECO:0000313" key="4">
    <source>
        <dbReference type="Proteomes" id="UP001221757"/>
    </source>
</evidence>
<dbReference type="Pfam" id="PF03765">
    <property type="entry name" value="CRAL_TRIO_N"/>
    <property type="match status" value="1"/>
</dbReference>
<dbReference type="CDD" id="cd00170">
    <property type="entry name" value="SEC14"/>
    <property type="match status" value="1"/>
</dbReference>
<dbReference type="InterPro" id="IPR011074">
    <property type="entry name" value="CRAL/TRIO_N_dom"/>
</dbReference>
<feature type="domain" description="CRAL-TRIO" evidence="2">
    <location>
        <begin position="84"/>
        <end position="257"/>
    </location>
</feature>
<evidence type="ECO:0000256" key="1">
    <source>
        <dbReference type="SAM" id="MobiDB-lite"/>
    </source>
</evidence>
<dbReference type="SMART" id="SM00516">
    <property type="entry name" value="SEC14"/>
    <property type="match status" value="1"/>
</dbReference>
<dbReference type="InterPro" id="IPR036273">
    <property type="entry name" value="CRAL/TRIO_N_dom_sf"/>
</dbReference>
<dbReference type="InterPro" id="IPR051026">
    <property type="entry name" value="PI/PC_transfer"/>
</dbReference>
<dbReference type="SUPFAM" id="SSF52087">
    <property type="entry name" value="CRAL/TRIO domain"/>
    <property type="match status" value="1"/>
</dbReference>
<dbReference type="AlphaFoldDB" id="A0AAD7CYV3"/>
<keyword evidence="4" id="KW-1185">Reference proteome</keyword>
<organism evidence="3 4">
    <name type="scientific">Mycena rosella</name>
    <name type="common">Pink bonnet</name>
    <name type="synonym">Agaricus rosellus</name>
    <dbReference type="NCBI Taxonomy" id="1033263"/>
    <lineage>
        <taxon>Eukaryota</taxon>
        <taxon>Fungi</taxon>
        <taxon>Dikarya</taxon>
        <taxon>Basidiomycota</taxon>
        <taxon>Agaricomycotina</taxon>
        <taxon>Agaricomycetes</taxon>
        <taxon>Agaricomycetidae</taxon>
        <taxon>Agaricales</taxon>
        <taxon>Marasmiineae</taxon>
        <taxon>Mycenaceae</taxon>
        <taxon>Mycena</taxon>
    </lineage>
</organism>
<proteinExistence type="predicted"/>
<dbReference type="InterPro" id="IPR001251">
    <property type="entry name" value="CRAL-TRIO_dom"/>
</dbReference>
<feature type="compositionally biased region" description="Basic and acidic residues" evidence="1">
    <location>
        <begin position="333"/>
        <end position="342"/>
    </location>
</feature>
<dbReference type="SUPFAM" id="SSF46938">
    <property type="entry name" value="CRAL/TRIO N-terminal domain"/>
    <property type="match status" value="1"/>
</dbReference>
<dbReference type="Gene3D" id="1.10.8.20">
    <property type="entry name" value="N-terminal domain of phosphatidylinositol transfer protein sec14p"/>
    <property type="match status" value="1"/>
</dbReference>
<dbReference type="Pfam" id="PF00650">
    <property type="entry name" value="CRAL_TRIO"/>
    <property type="match status" value="1"/>
</dbReference>
<dbReference type="Proteomes" id="UP001221757">
    <property type="component" value="Unassembled WGS sequence"/>
</dbReference>
<dbReference type="EMBL" id="JARKIE010000183">
    <property type="protein sequence ID" value="KAJ7670224.1"/>
    <property type="molecule type" value="Genomic_DNA"/>
</dbReference>
<dbReference type="PANTHER" id="PTHR45657">
    <property type="entry name" value="CRAL-TRIO DOMAIN-CONTAINING PROTEIN YKL091C-RELATED"/>
    <property type="match status" value="1"/>
</dbReference>
<evidence type="ECO:0000259" key="2">
    <source>
        <dbReference type="PROSITE" id="PS50191"/>
    </source>
</evidence>
<dbReference type="SMART" id="SM01100">
    <property type="entry name" value="CRAL_TRIO_N"/>
    <property type="match status" value="1"/>
</dbReference>